<dbReference type="Pfam" id="PF00574">
    <property type="entry name" value="CLP_protease"/>
    <property type="match status" value="1"/>
</dbReference>
<dbReference type="GO" id="GO:0051117">
    <property type="term" value="F:ATPase binding"/>
    <property type="evidence" value="ECO:0007669"/>
    <property type="project" value="TreeGrafter"/>
</dbReference>
<dbReference type="AlphaFoldDB" id="A0A9Q1JM93"/>
<name>A0A9Q1JM93_9CARY</name>
<dbReference type="SUPFAM" id="SSF52096">
    <property type="entry name" value="ClpP/crotonase"/>
    <property type="match status" value="1"/>
</dbReference>
<comment type="caution">
    <text evidence="3">The sequence shown here is derived from an EMBL/GenBank/DDBJ whole genome shotgun (WGS) entry which is preliminary data.</text>
</comment>
<evidence type="ECO:0000313" key="4">
    <source>
        <dbReference type="Proteomes" id="UP001153076"/>
    </source>
</evidence>
<evidence type="ECO:0000256" key="1">
    <source>
        <dbReference type="ARBA" id="ARBA00007039"/>
    </source>
</evidence>
<dbReference type="GO" id="GO:0009368">
    <property type="term" value="C:endopeptidase Clp complex"/>
    <property type="evidence" value="ECO:0007669"/>
    <property type="project" value="TreeGrafter"/>
</dbReference>
<dbReference type="Proteomes" id="UP001153076">
    <property type="component" value="Unassembled WGS sequence"/>
</dbReference>
<accession>A0A9Q1JM93</accession>
<keyword evidence="4" id="KW-1185">Reference proteome</keyword>
<reference evidence="3" key="1">
    <citation type="submission" date="2022-04" db="EMBL/GenBank/DDBJ databases">
        <title>Carnegiea gigantea Genome sequencing and assembly v2.</title>
        <authorList>
            <person name="Copetti D."/>
            <person name="Sanderson M.J."/>
            <person name="Burquez A."/>
            <person name="Wojciechowski M.F."/>
        </authorList>
    </citation>
    <scope>NUCLEOTIDE SEQUENCE</scope>
    <source>
        <strain evidence="3">SGP5-SGP5p</strain>
        <tissue evidence="3">Aerial part</tissue>
    </source>
</reference>
<dbReference type="PRINTS" id="PR00127">
    <property type="entry name" value="CLPPROTEASEP"/>
</dbReference>
<sequence length="391" mass="43673">MATAFLSRIFYATTHVQPVTTENCESIIRNGPPKSAFLFANSDFAASTTLCSSSLQGKAAVSRKFKICAHKSSFDHIPKQFRQENLEDGVMENFNNVPQDLYGLSPKQMEMFMTQDNPVNWQSMNVTEESISSARSYLDNAGMPRYSMGTSMSRGGARGYGRRPPPNLSSLILDSRVVYLGLPIFPAVAKLIIAEFMWLDYDNSSKPIYLYINSTGTQNEKMETVGSDADAYAIADCMACCKSKVYTVNFTRACGHAAMLFSLGEKGYRFLLQEAFTKLYLPKLYKSSGQAADMWIKAKELEANTDIFIELLSEGIGKPKEEIARDLQRPKFMQSQAAIDYGIADKIIYSMENTYEKRNYDEMLVQSKAMRKGGARVQGAPSGYLSKFDDS</sequence>
<dbReference type="InterPro" id="IPR001907">
    <property type="entry name" value="ClpP"/>
</dbReference>
<evidence type="ECO:0000256" key="2">
    <source>
        <dbReference type="RuleBase" id="RU003567"/>
    </source>
</evidence>
<proteinExistence type="inferred from homology"/>
<dbReference type="EMBL" id="JAKOGI010001370">
    <property type="protein sequence ID" value="KAJ8425976.1"/>
    <property type="molecule type" value="Genomic_DNA"/>
</dbReference>
<dbReference type="PANTHER" id="PTHR10381:SF55">
    <property type="entry name" value="ATP-DEPENDENT CLP PROTEASE PROTEOLYTIC SUBUNIT-RELATED PROTEIN 1, CHLOROPLASTIC"/>
    <property type="match status" value="1"/>
</dbReference>
<dbReference type="GO" id="GO:0004252">
    <property type="term" value="F:serine-type endopeptidase activity"/>
    <property type="evidence" value="ECO:0007669"/>
    <property type="project" value="InterPro"/>
</dbReference>
<dbReference type="GO" id="GO:0009532">
    <property type="term" value="C:plastid stroma"/>
    <property type="evidence" value="ECO:0007669"/>
    <property type="project" value="UniProtKB-ARBA"/>
</dbReference>
<dbReference type="InterPro" id="IPR029045">
    <property type="entry name" value="ClpP/crotonase-like_dom_sf"/>
</dbReference>
<organism evidence="3 4">
    <name type="scientific">Carnegiea gigantea</name>
    <dbReference type="NCBI Taxonomy" id="171969"/>
    <lineage>
        <taxon>Eukaryota</taxon>
        <taxon>Viridiplantae</taxon>
        <taxon>Streptophyta</taxon>
        <taxon>Embryophyta</taxon>
        <taxon>Tracheophyta</taxon>
        <taxon>Spermatophyta</taxon>
        <taxon>Magnoliopsida</taxon>
        <taxon>eudicotyledons</taxon>
        <taxon>Gunneridae</taxon>
        <taxon>Pentapetalae</taxon>
        <taxon>Caryophyllales</taxon>
        <taxon>Cactineae</taxon>
        <taxon>Cactaceae</taxon>
        <taxon>Cactoideae</taxon>
        <taxon>Echinocereeae</taxon>
        <taxon>Carnegiea</taxon>
    </lineage>
</organism>
<dbReference type="InterPro" id="IPR023562">
    <property type="entry name" value="ClpP/TepA"/>
</dbReference>
<dbReference type="Gene3D" id="3.90.226.10">
    <property type="entry name" value="2-enoyl-CoA Hydratase, Chain A, domain 1"/>
    <property type="match status" value="1"/>
</dbReference>
<dbReference type="CDD" id="cd07017">
    <property type="entry name" value="S14_ClpP_2"/>
    <property type="match status" value="1"/>
</dbReference>
<evidence type="ECO:0000313" key="3">
    <source>
        <dbReference type="EMBL" id="KAJ8425976.1"/>
    </source>
</evidence>
<protein>
    <recommendedName>
        <fullName evidence="2">ATP-dependent Clp protease proteolytic subunit</fullName>
    </recommendedName>
</protein>
<comment type="similarity">
    <text evidence="1 2">Belongs to the peptidase S14 family.</text>
</comment>
<dbReference type="OrthoDB" id="2017408at2759"/>
<gene>
    <name evidence="3" type="ORF">Cgig2_012545</name>
</gene>
<dbReference type="GO" id="GO:0006515">
    <property type="term" value="P:protein quality control for misfolded or incompletely synthesized proteins"/>
    <property type="evidence" value="ECO:0007669"/>
    <property type="project" value="TreeGrafter"/>
</dbReference>
<dbReference type="PANTHER" id="PTHR10381">
    <property type="entry name" value="ATP-DEPENDENT CLP PROTEASE PROTEOLYTIC SUBUNIT"/>
    <property type="match status" value="1"/>
</dbReference>
<dbReference type="GO" id="GO:0004176">
    <property type="term" value="F:ATP-dependent peptidase activity"/>
    <property type="evidence" value="ECO:0007669"/>
    <property type="project" value="InterPro"/>
</dbReference>